<evidence type="ECO:0000313" key="2">
    <source>
        <dbReference type="Proteomes" id="UP001282288"/>
    </source>
</evidence>
<gene>
    <name evidence="1" type="ORF">PV399_22250</name>
</gene>
<dbReference type="AlphaFoldDB" id="A0AAP6BD15"/>
<dbReference type="RefSeq" id="WP_010353417.1">
    <property type="nucleotide sequence ID" value="NZ_JAGJBY010000001.1"/>
</dbReference>
<dbReference type="Proteomes" id="UP001282288">
    <property type="component" value="Unassembled WGS sequence"/>
</dbReference>
<dbReference type="EMBL" id="JARAWC010000015">
    <property type="protein sequence ID" value="MDX2962410.1"/>
    <property type="molecule type" value="Genomic_DNA"/>
</dbReference>
<comment type="caution">
    <text evidence="1">The sequence shown here is derived from an EMBL/GenBank/DDBJ whole genome shotgun (WGS) entry which is preliminary data.</text>
</comment>
<name>A0AAP6BD15_9ACTN</name>
<dbReference type="GeneID" id="69804794"/>
<proteinExistence type="predicted"/>
<accession>A0AAP6BD15</accession>
<reference evidence="1" key="1">
    <citation type="journal article" date="2023" name="Microb. Genom.">
        <title>Mesoterricola silvestris gen. nov., sp. nov., Mesoterricola sediminis sp. nov., Geothrix oryzae sp. nov., Geothrix edaphica sp. nov., Geothrix rubra sp. nov., and Geothrix limicola sp. nov., six novel members of Acidobacteriota isolated from soils.</title>
        <authorList>
            <person name="Weisberg A.J."/>
            <person name="Pearce E."/>
            <person name="Kramer C.G."/>
            <person name="Chang J.H."/>
            <person name="Clarke C.R."/>
        </authorList>
    </citation>
    <scope>NUCLEOTIDE SEQUENCE</scope>
    <source>
        <strain evidence="1">NRRL_B-16521</strain>
    </source>
</reference>
<evidence type="ECO:0000313" key="1">
    <source>
        <dbReference type="EMBL" id="MDX2962410.1"/>
    </source>
</evidence>
<sequence length="98" mass="10332">MSDPVYLPMDRDEVISYLAPSWPPRPDTAYLTLPEQTVTDGAAIVYPTAGRPGTCWWVVDSTIPTQAAGVPDEALAELLPGSVLGVVPADLADTPPPS</sequence>
<organism evidence="1 2">
    <name type="scientific">Streptomyces acidiscabies</name>
    <dbReference type="NCBI Taxonomy" id="42234"/>
    <lineage>
        <taxon>Bacteria</taxon>
        <taxon>Bacillati</taxon>
        <taxon>Actinomycetota</taxon>
        <taxon>Actinomycetes</taxon>
        <taxon>Kitasatosporales</taxon>
        <taxon>Streptomycetaceae</taxon>
        <taxon>Streptomyces</taxon>
    </lineage>
</organism>
<protein>
    <submittedName>
        <fullName evidence="1">Uncharacterized protein</fullName>
    </submittedName>
</protein>